<comment type="caution">
    <text evidence="2">The sequence shown here is derived from an EMBL/GenBank/DDBJ whole genome shotgun (WGS) entry which is preliminary data.</text>
</comment>
<evidence type="ECO:0000313" key="3">
    <source>
        <dbReference type="Proteomes" id="UP000316443"/>
    </source>
</evidence>
<proteinExistence type="predicted"/>
<dbReference type="NCBIfam" id="TIGR04155">
    <property type="entry name" value="cyano_PEP"/>
    <property type="match status" value="1"/>
</dbReference>
<dbReference type="AlphaFoldDB" id="A0A551X6Z3"/>
<organism evidence="2 3">
    <name type="scientific">Microcystis aeruginosa Ma_QC_C_20070703_M131</name>
    <dbReference type="NCBI Taxonomy" id="2486263"/>
    <lineage>
        <taxon>Bacteria</taxon>
        <taxon>Bacillati</taxon>
        <taxon>Cyanobacteriota</taxon>
        <taxon>Cyanophyceae</taxon>
        <taxon>Oscillatoriophycideae</taxon>
        <taxon>Chroococcales</taxon>
        <taxon>Microcystaceae</taxon>
        <taxon>Microcystis</taxon>
    </lineage>
</organism>
<sequence>MKTKPANLLLAATTALLASTFSPHLPAQALTWTINNGSINSNPATGITGSFTIDNENSTAPNITFSNLMIDGLTLTAADVINISLATPSGSGIQAIDWLNGLNSLSLVFDSPLTTAGGTILLNNITSDFNGHVVSGSVTDVSQPPTAVPEPSTLVGLATTFSSCVFLKRKLKGENQEIMSEG</sequence>
<name>A0A551X6Z3_MICAE</name>
<reference evidence="2 3" key="1">
    <citation type="submission" date="2019-01" db="EMBL/GenBank/DDBJ databases">
        <title>Coherence of Microcystis species and biogeography revealed through population genomics.</title>
        <authorList>
            <person name="Perez-Carrascal O.M."/>
            <person name="Terrat Y."/>
            <person name="Giani A."/>
            <person name="Fortin N."/>
            <person name="Tromas N."/>
            <person name="Shapiro B.J."/>
        </authorList>
    </citation>
    <scope>NUCLEOTIDE SEQUENCE [LARGE SCALE GENOMIC DNA]</scope>
    <source>
        <strain evidence="2">Ma_QC_C_20070703_M131</strain>
    </source>
</reference>
<dbReference type="InterPro" id="IPR026374">
    <property type="entry name" value="Cyano_PEP"/>
</dbReference>
<keyword evidence="1" id="KW-0732">Signal</keyword>
<feature type="chain" id="PRO_5022209119" evidence="1">
    <location>
        <begin position="28"/>
        <end position="182"/>
    </location>
</feature>
<protein>
    <submittedName>
        <fullName evidence="2">PEP-CTERM sorting domain-containing protein</fullName>
    </submittedName>
</protein>
<accession>A0A551X6Z3</accession>
<evidence type="ECO:0000313" key="2">
    <source>
        <dbReference type="EMBL" id="TRT44376.1"/>
    </source>
</evidence>
<dbReference type="InterPro" id="IPR013424">
    <property type="entry name" value="Ice-binding_C"/>
</dbReference>
<gene>
    <name evidence="2" type="ORF">EWV85_20310</name>
</gene>
<dbReference type="EMBL" id="SFCA01000219">
    <property type="protein sequence ID" value="TRT44376.1"/>
    <property type="molecule type" value="Genomic_DNA"/>
</dbReference>
<dbReference type="NCBIfam" id="TIGR02595">
    <property type="entry name" value="PEP_CTERM"/>
    <property type="match status" value="1"/>
</dbReference>
<evidence type="ECO:0000256" key="1">
    <source>
        <dbReference type="SAM" id="SignalP"/>
    </source>
</evidence>
<feature type="signal peptide" evidence="1">
    <location>
        <begin position="1"/>
        <end position="27"/>
    </location>
</feature>
<dbReference type="Proteomes" id="UP000316443">
    <property type="component" value="Unassembled WGS sequence"/>
</dbReference>